<evidence type="ECO:0000313" key="3">
    <source>
        <dbReference type="EMBL" id="CEL09026.1"/>
    </source>
</evidence>
<gene>
    <name evidence="3" type="ORF">ASPCAL12169</name>
</gene>
<keyword evidence="1" id="KW-0175">Coiled coil</keyword>
<dbReference type="AlphaFoldDB" id="A0A0U5G9Q7"/>
<evidence type="ECO:0000256" key="2">
    <source>
        <dbReference type="SAM" id="MobiDB-lite"/>
    </source>
</evidence>
<feature type="compositionally biased region" description="Polar residues" evidence="2">
    <location>
        <begin position="15"/>
        <end position="28"/>
    </location>
</feature>
<dbReference type="EMBL" id="CDMC01000013">
    <property type="protein sequence ID" value="CEL09026.1"/>
    <property type="molecule type" value="Genomic_DNA"/>
</dbReference>
<evidence type="ECO:0000313" key="4">
    <source>
        <dbReference type="Proteomes" id="UP000054771"/>
    </source>
</evidence>
<accession>A0A0U5G9Q7</accession>
<proteinExistence type="predicted"/>
<dbReference type="OrthoDB" id="10541751at2759"/>
<keyword evidence="4" id="KW-1185">Reference proteome</keyword>
<sequence length="186" mass="22170">MSHQSSTTRTEEKPQAQNEGQLKIQNDTKPMRVPSVILTAPNGETHRATRKTCHIYYRQNCRELFNQLHRTQWKQRRKIEEVQREVAMEQSHRKRKTEELERELAKERHEKKRLERKLLKEQAERRQVKADLAKERNNVLLLEAFGPARSAEVMQLLRELRAIKWEAKMKKLLEGRPSLKPTSCEN</sequence>
<feature type="region of interest" description="Disordered" evidence="2">
    <location>
        <begin position="1"/>
        <end position="30"/>
    </location>
</feature>
<reference evidence="4" key="1">
    <citation type="journal article" date="2016" name="Genome Announc.">
        <title>Draft genome sequences of fungus Aspergillus calidoustus.</title>
        <authorList>
            <person name="Horn F."/>
            <person name="Linde J."/>
            <person name="Mattern D.J."/>
            <person name="Walther G."/>
            <person name="Guthke R."/>
            <person name="Scherlach K."/>
            <person name="Martin K."/>
            <person name="Brakhage A.A."/>
            <person name="Petzke L."/>
            <person name="Valiante V."/>
        </authorList>
    </citation>
    <scope>NUCLEOTIDE SEQUENCE [LARGE SCALE GENOMIC DNA]</scope>
    <source>
        <strain evidence="4">SF006504</strain>
    </source>
</reference>
<protein>
    <submittedName>
        <fullName evidence="3">Uncharacterized protein</fullName>
    </submittedName>
</protein>
<name>A0A0U5G9Q7_ASPCI</name>
<feature type="coiled-coil region" evidence="1">
    <location>
        <begin position="79"/>
        <end position="138"/>
    </location>
</feature>
<dbReference type="Proteomes" id="UP000054771">
    <property type="component" value="Unassembled WGS sequence"/>
</dbReference>
<organism evidence="3 4">
    <name type="scientific">Aspergillus calidoustus</name>
    <dbReference type="NCBI Taxonomy" id="454130"/>
    <lineage>
        <taxon>Eukaryota</taxon>
        <taxon>Fungi</taxon>
        <taxon>Dikarya</taxon>
        <taxon>Ascomycota</taxon>
        <taxon>Pezizomycotina</taxon>
        <taxon>Eurotiomycetes</taxon>
        <taxon>Eurotiomycetidae</taxon>
        <taxon>Eurotiales</taxon>
        <taxon>Aspergillaceae</taxon>
        <taxon>Aspergillus</taxon>
        <taxon>Aspergillus subgen. Nidulantes</taxon>
    </lineage>
</organism>
<evidence type="ECO:0000256" key="1">
    <source>
        <dbReference type="SAM" id="Coils"/>
    </source>
</evidence>